<organism evidence="1 2">
    <name type="scientific">Jimgerdemannia flammicorona</name>
    <dbReference type="NCBI Taxonomy" id="994334"/>
    <lineage>
        <taxon>Eukaryota</taxon>
        <taxon>Fungi</taxon>
        <taxon>Fungi incertae sedis</taxon>
        <taxon>Mucoromycota</taxon>
        <taxon>Mucoromycotina</taxon>
        <taxon>Endogonomycetes</taxon>
        <taxon>Endogonales</taxon>
        <taxon>Endogonaceae</taxon>
        <taxon>Jimgerdemannia</taxon>
    </lineage>
</organism>
<dbReference type="PROSITE" id="PS51450">
    <property type="entry name" value="LRR"/>
    <property type="match status" value="3"/>
</dbReference>
<keyword evidence="2" id="KW-1185">Reference proteome</keyword>
<reference evidence="1 2" key="1">
    <citation type="journal article" date="2018" name="New Phytol.">
        <title>Phylogenomics of Endogonaceae and evolution of mycorrhizas within Mucoromycota.</title>
        <authorList>
            <person name="Chang Y."/>
            <person name="Desiro A."/>
            <person name="Na H."/>
            <person name="Sandor L."/>
            <person name="Lipzen A."/>
            <person name="Clum A."/>
            <person name="Barry K."/>
            <person name="Grigoriev I.V."/>
            <person name="Martin F.M."/>
            <person name="Stajich J.E."/>
            <person name="Smith M.E."/>
            <person name="Bonito G."/>
            <person name="Spatafora J.W."/>
        </authorList>
    </citation>
    <scope>NUCLEOTIDE SEQUENCE [LARGE SCALE GENOMIC DNA]</scope>
    <source>
        <strain evidence="1 2">GMNB39</strain>
    </source>
</reference>
<evidence type="ECO:0000313" key="2">
    <source>
        <dbReference type="Proteomes" id="UP000268093"/>
    </source>
</evidence>
<name>A0A433D083_9FUNG</name>
<gene>
    <name evidence="1" type="ORF">BC936DRAFT_149758</name>
</gene>
<dbReference type="SUPFAM" id="SSF52058">
    <property type="entry name" value="L domain-like"/>
    <property type="match status" value="1"/>
</dbReference>
<dbReference type="EMBL" id="RBNI01009329">
    <property type="protein sequence ID" value="RUP44221.1"/>
    <property type="molecule type" value="Genomic_DNA"/>
</dbReference>
<dbReference type="PANTHER" id="PTHR24366:SF96">
    <property type="entry name" value="LEUCINE RICH REPEAT CONTAINING 53"/>
    <property type="match status" value="1"/>
</dbReference>
<proteinExistence type="predicted"/>
<dbReference type="OrthoDB" id="660555at2759"/>
<evidence type="ECO:0000313" key="1">
    <source>
        <dbReference type="EMBL" id="RUP44221.1"/>
    </source>
</evidence>
<accession>A0A433D083</accession>
<protein>
    <submittedName>
        <fullName evidence="1">Uncharacterized protein</fullName>
    </submittedName>
</protein>
<dbReference type="SMART" id="SM00364">
    <property type="entry name" value="LRR_BAC"/>
    <property type="match status" value="6"/>
</dbReference>
<dbReference type="Pfam" id="PF13855">
    <property type="entry name" value="LRR_8"/>
    <property type="match status" value="1"/>
</dbReference>
<dbReference type="Proteomes" id="UP000268093">
    <property type="component" value="Unassembled WGS sequence"/>
</dbReference>
<dbReference type="Pfam" id="PF00560">
    <property type="entry name" value="LRR_1"/>
    <property type="match status" value="1"/>
</dbReference>
<comment type="caution">
    <text evidence="1">The sequence shown here is derived from an EMBL/GenBank/DDBJ whole genome shotgun (WGS) entry which is preliminary data.</text>
</comment>
<dbReference type="Gene3D" id="3.80.10.10">
    <property type="entry name" value="Ribonuclease Inhibitor"/>
    <property type="match status" value="2"/>
</dbReference>
<dbReference type="PANTHER" id="PTHR24366">
    <property type="entry name" value="IG(IMMUNOGLOBULIN) AND LRR(LEUCINE RICH REPEAT) DOMAINS"/>
    <property type="match status" value="1"/>
</dbReference>
<dbReference type="InterPro" id="IPR032675">
    <property type="entry name" value="LRR_dom_sf"/>
</dbReference>
<sequence>MKPLSHITTRTKQRRSSAGDLNNAPLLSPVSPVSPVSPHGDSPSDDQKMLTRNIVDRIPLSPIQELPITADPRDKRVLDIEACIDHPHLAPLGGHVIPEISKSATAEQDRPIQDAPTNTMIVGSPFRTVSLIASLAVSSHSTSQDPTSSLVLRRRRLNTAELERHIVQYTAFQASPTNLVDLDISRNRITTLPANVFSFTPHLRSLNLSSNLLSNFPPELLELTKLEVLLLSQNKIGGPMPEQFPLCLSQLRTLRLDANSIATLPDTISNWRHLRQLTLGSIYGGNRIAFIPNGCISEMHDLVELNISHNLLRHLPCDIGHPASNLVILYALDNQLESIPCTIGLCSRLRSLNLSRNHLTSLPMDLVDLRQLDTLDVSCNLLCILPNDIVEHMENTTLLLTGNPFTRPGNCDLRGTEHEENSYGSVIRQLAKRAIATRVEYEHLPADGTGGTSTPLDDDSRIDHHLYLQAQQRNMGWSSRPSTPGVGSVPTTPRSSSPFNPPRPLPLEDPHHSAKLRDLPTLSFDPATANPSPDLVPSLRELAARVILEDAIPVPAKCMPPSLVAYLLPGARPCALCARPYVKEWVSSVQVKGYKGYPAIVRRVRFCSARCWKECAESAAADIIDPGALEVKDGERIVMRVNEAHEPATPSPSPLVPTLSTRHHGLHHRVLTKSVSAHDPPPISSRVLAPSLSLTPSSHGTTPPPLGASPCLHKPIVMPTVKHPKPNRPSWRFLCMTPEPMEREEVVERPVEEAREGVREGWLGVAGLRICGVADKAARV</sequence>
<dbReference type="InterPro" id="IPR003591">
    <property type="entry name" value="Leu-rich_rpt_typical-subtyp"/>
</dbReference>
<dbReference type="InterPro" id="IPR001611">
    <property type="entry name" value="Leu-rich_rpt"/>
</dbReference>
<dbReference type="SMART" id="SM00369">
    <property type="entry name" value="LRR_TYP"/>
    <property type="match status" value="6"/>
</dbReference>